<accession>A0A9W6LPN5</accession>
<reference evidence="1" key="1">
    <citation type="submission" date="2022-12" db="EMBL/GenBank/DDBJ databases">
        <title>Reference genome sequencing for broad-spectrum identification of bacterial and archaeal isolates by mass spectrometry.</title>
        <authorList>
            <person name="Sekiguchi Y."/>
            <person name="Tourlousse D.M."/>
        </authorList>
    </citation>
    <scope>NUCLEOTIDE SEQUENCE</scope>
    <source>
        <strain evidence="1">10succ1</strain>
    </source>
</reference>
<sequence>MAEIKKLKEDFFFKKTLEKIIKYSEKKDGLKGIKRLKDRISKIDIDLEPELLKIYKFYKNCDHLYKEGIRVFISNILSNNIQSTSDKIYPINIKADYGIVRSIHEGAFKNLINQLNLVEVNIKVKAEKVRRMHMEFGESFYRAQNLIKQIEEYIEDKSLEYNPFLESKFYDKVLKIKNDYHNFDNRIKKYEKLDLFKLWYEDLGFNRSFVRDAINRYEIYLYFSKDKTTQEKDEFYLFMTKLSVRTIRVLSKKEVSWNKRKELLLLIYENPNIKSTEIQQMISSDAEIFKKFKFSKAMSLMNKIDRVKNKLSESDYKEMMKNFSEIEKIINQSLKKEKEQRPGYSSETF</sequence>
<keyword evidence="2" id="KW-1185">Reference proteome</keyword>
<evidence type="ECO:0000313" key="2">
    <source>
        <dbReference type="Proteomes" id="UP001144471"/>
    </source>
</evidence>
<protein>
    <submittedName>
        <fullName evidence="1">Uncharacterized protein</fullName>
    </submittedName>
</protein>
<dbReference type="RefSeq" id="WP_281837458.1">
    <property type="nucleotide sequence ID" value="NZ_BSDY01000024.1"/>
</dbReference>
<dbReference type="EMBL" id="BSDY01000024">
    <property type="protein sequence ID" value="GLI57782.1"/>
    <property type="molecule type" value="Genomic_DNA"/>
</dbReference>
<gene>
    <name evidence="1" type="ORF">PM10SUCC1_32960</name>
</gene>
<comment type="caution">
    <text evidence="1">The sequence shown here is derived from an EMBL/GenBank/DDBJ whole genome shotgun (WGS) entry which is preliminary data.</text>
</comment>
<proteinExistence type="predicted"/>
<dbReference type="Proteomes" id="UP001144471">
    <property type="component" value="Unassembled WGS sequence"/>
</dbReference>
<organism evidence="1 2">
    <name type="scientific">Propionigenium maris DSM 9537</name>
    <dbReference type="NCBI Taxonomy" id="1123000"/>
    <lineage>
        <taxon>Bacteria</taxon>
        <taxon>Fusobacteriati</taxon>
        <taxon>Fusobacteriota</taxon>
        <taxon>Fusobacteriia</taxon>
        <taxon>Fusobacteriales</taxon>
        <taxon>Fusobacteriaceae</taxon>
        <taxon>Propionigenium</taxon>
    </lineage>
</organism>
<name>A0A9W6LPN5_9FUSO</name>
<evidence type="ECO:0000313" key="1">
    <source>
        <dbReference type="EMBL" id="GLI57782.1"/>
    </source>
</evidence>
<dbReference type="AlphaFoldDB" id="A0A9W6LPN5"/>